<feature type="transmembrane region" description="Helical" evidence="3">
    <location>
        <begin position="619"/>
        <end position="637"/>
    </location>
</feature>
<dbReference type="OrthoDB" id="100544at2"/>
<gene>
    <name evidence="5" type="ORF">DYU05_00740</name>
</gene>
<dbReference type="PANTHER" id="PTHR10728">
    <property type="entry name" value="CYTOSOLIC PHOSPHOLIPASE A2"/>
    <property type="match status" value="1"/>
</dbReference>
<proteinExistence type="predicted"/>
<feature type="transmembrane region" description="Helical" evidence="3">
    <location>
        <begin position="649"/>
        <end position="670"/>
    </location>
</feature>
<feature type="transmembrane region" description="Helical" evidence="3">
    <location>
        <begin position="414"/>
        <end position="433"/>
    </location>
</feature>
<feature type="region of interest" description="Disordered" evidence="2">
    <location>
        <begin position="225"/>
        <end position="246"/>
    </location>
</feature>
<feature type="transmembrane region" description="Helical" evidence="3">
    <location>
        <begin position="489"/>
        <end position="510"/>
    </location>
</feature>
<dbReference type="GO" id="GO:0005829">
    <property type="term" value="C:cytosol"/>
    <property type="evidence" value="ECO:0007669"/>
    <property type="project" value="TreeGrafter"/>
</dbReference>
<evidence type="ECO:0000256" key="3">
    <source>
        <dbReference type="SAM" id="Phobius"/>
    </source>
</evidence>
<keyword evidence="3" id="KW-0472">Membrane</keyword>
<accession>A0A3E2NTE1</accession>
<organism evidence="5 6">
    <name type="scientific">Mucilaginibacter terrenus</name>
    <dbReference type="NCBI Taxonomy" id="2482727"/>
    <lineage>
        <taxon>Bacteria</taxon>
        <taxon>Pseudomonadati</taxon>
        <taxon>Bacteroidota</taxon>
        <taxon>Sphingobacteriia</taxon>
        <taxon>Sphingobacteriales</taxon>
        <taxon>Sphingobacteriaceae</taxon>
        <taxon>Mucilaginibacter</taxon>
    </lineage>
</organism>
<dbReference type="GO" id="GO:0004623">
    <property type="term" value="F:phospholipase A2 activity"/>
    <property type="evidence" value="ECO:0007669"/>
    <property type="project" value="TreeGrafter"/>
</dbReference>
<keyword evidence="3" id="KW-0812">Transmembrane</keyword>
<feature type="transmembrane region" description="Helical" evidence="3">
    <location>
        <begin position="530"/>
        <end position="556"/>
    </location>
</feature>
<dbReference type="InterPro" id="IPR016035">
    <property type="entry name" value="Acyl_Trfase/lysoPLipase"/>
</dbReference>
<evidence type="ECO:0000256" key="2">
    <source>
        <dbReference type="SAM" id="MobiDB-lite"/>
    </source>
</evidence>
<dbReference type="AlphaFoldDB" id="A0A3E2NTE1"/>
<protein>
    <submittedName>
        <fullName evidence="5">Patatin-like phospholipase family protein</fullName>
    </submittedName>
</protein>
<evidence type="ECO:0000313" key="6">
    <source>
        <dbReference type="Proteomes" id="UP000260823"/>
    </source>
</evidence>
<dbReference type="GO" id="GO:0046475">
    <property type="term" value="P:glycerophospholipid catabolic process"/>
    <property type="evidence" value="ECO:0007669"/>
    <property type="project" value="TreeGrafter"/>
</dbReference>
<evidence type="ECO:0000256" key="1">
    <source>
        <dbReference type="ARBA" id="ARBA00023098"/>
    </source>
</evidence>
<dbReference type="Pfam" id="PF01734">
    <property type="entry name" value="Patatin"/>
    <property type="match status" value="1"/>
</dbReference>
<dbReference type="Proteomes" id="UP000260823">
    <property type="component" value="Unassembled WGS sequence"/>
</dbReference>
<dbReference type="PANTHER" id="PTHR10728:SF40">
    <property type="entry name" value="PATATIN FAMILY PROTEIN"/>
    <property type="match status" value="1"/>
</dbReference>
<dbReference type="RefSeq" id="WP_117381081.1">
    <property type="nucleotide sequence ID" value="NZ_QWDE01000001.1"/>
</dbReference>
<dbReference type="EMBL" id="QWDE01000001">
    <property type="protein sequence ID" value="RFZ84191.1"/>
    <property type="molecule type" value="Genomic_DNA"/>
</dbReference>
<sequence>MDIITDLTAHAVSYITIYQDICKDKFFSGNKIVTNDYCSQEQYNRIKEVFMSRELLDENMLKEQFSRRVHQLYSWIKSGGDAAIATVQMTADNDDIYQPPTYWRKKIRAMLFADANERSELARILNYVPIQVILAMGGNKIKNYDRTYQAYDNTEQPKETPTTGLIKNPQRDKWWAGNFEKKPRRSLTIELLENNERLKNCLITANAPLPFDTFFTEELKEVEQSRESRRKELEPGMVPPSNTPEHALDPDPFLLASDMKLKGLALSGGGIRSATFSLGVIQKLAYLGQLSSFDYLSTVSGGGYIGSWLISWIKRGGSVTKVSNRLNPAKSTDPMADEVRPIRWLRMYSNYLSPNASIMSADAWTTGMTWLRNTIINQCILLLLLLSVLALVSSFFNLWRIFQSTGNNYSTWSVGIWSFILLAPAAFLTGFGMRGYKTMDGVNTKPLIANAYTSFLMVFWAALAGCIISSWLYAGLPELGGYVYNGKKLWPVAAVGTALMITVATIGKYASQASAMSTYKIYFVPGWLRIWCWIILSSLVAAAVGLAAVTAVWTLFCNLPVAGYGINNFYEKEIFILGPPLIIEVVCISIVARMALMGLLFPDEKREWWGRMGGIVHRFILLWLLVTAGALLLPDYIRYNSKNMLKELAPILGTAATWAGLVGAGVKMAFNAASEGKKSDPGKSKAADIFVRFVPYLFMVGFLLIGAYTLEALTRVFVDVKNADAQTLASCFGLLSGGLIVITWLVSWRTGVNEFSLHHFYRNRLTRAYLGATRRRDDRDNTANSFTGFDQRDDLPLTDFKYKGKNGRYIGPYPILNTALNATDASELDRQDRMAESFIFSPLYCGFDFSATKSAINNKSSKFNYGYRNTDRYSAPMGPQLGSVMAMSGAAVSPNMGYHSSAATAFLLTMFNVRLGRWIGNPRQDRWKHSEPTAGIGYLVKDLVGDTDIDNDYVYLSDGGHFDNMGLYELVRRKCSTIVLVDGEQDSKANCEGLANAIRRCRIDFGVEIEIDTTKITKKAKDTGFSLAHAVTGKIHYPGVTDVGELIYVKTTLTEDNATDVREYYMSNPEFPQESTGDQFFNEAQFESYRKLGYLSIDKSMFAAAK</sequence>
<feature type="transmembrane region" description="Helical" evidence="3">
    <location>
        <begin position="725"/>
        <end position="746"/>
    </location>
</feature>
<evidence type="ECO:0000259" key="4">
    <source>
        <dbReference type="Pfam" id="PF01734"/>
    </source>
</evidence>
<dbReference type="InterPro" id="IPR002641">
    <property type="entry name" value="PNPLA_dom"/>
</dbReference>
<reference evidence="5 6" key="1">
    <citation type="submission" date="2018-08" db="EMBL/GenBank/DDBJ databases">
        <title>Mucilaginibacter terrae sp. nov., isolated from manganese diggings.</title>
        <authorList>
            <person name="Huang Y."/>
            <person name="Zhou Z."/>
        </authorList>
    </citation>
    <scope>NUCLEOTIDE SEQUENCE [LARGE SCALE GENOMIC DNA]</scope>
    <source>
        <strain evidence="5 6">ZH6</strain>
    </source>
</reference>
<comment type="caution">
    <text evidence="5">The sequence shown here is derived from an EMBL/GenBank/DDBJ whole genome shotgun (WGS) entry which is preliminary data.</text>
</comment>
<evidence type="ECO:0000313" key="5">
    <source>
        <dbReference type="EMBL" id="RFZ84191.1"/>
    </source>
</evidence>
<keyword evidence="1" id="KW-0443">Lipid metabolism</keyword>
<feature type="transmembrane region" description="Helical" evidence="3">
    <location>
        <begin position="380"/>
        <end position="402"/>
    </location>
</feature>
<name>A0A3E2NTE1_9SPHI</name>
<dbReference type="SUPFAM" id="SSF52151">
    <property type="entry name" value="FabD/lysophospholipase-like"/>
    <property type="match status" value="1"/>
</dbReference>
<feature type="compositionally biased region" description="Basic and acidic residues" evidence="2">
    <location>
        <begin position="225"/>
        <end position="234"/>
    </location>
</feature>
<dbReference type="Gene3D" id="3.40.1090.10">
    <property type="entry name" value="Cytosolic phospholipase A2 catalytic domain"/>
    <property type="match status" value="2"/>
</dbReference>
<feature type="transmembrane region" description="Helical" evidence="3">
    <location>
        <begin position="690"/>
        <end position="710"/>
    </location>
</feature>
<feature type="domain" description="PNPLA" evidence="4">
    <location>
        <begin position="264"/>
        <end position="386"/>
    </location>
</feature>
<feature type="transmembrane region" description="Helical" evidence="3">
    <location>
        <begin position="454"/>
        <end position="474"/>
    </location>
</feature>
<feature type="transmembrane region" description="Helical" evidence="3">
    <location>
        <begin position="576"/>
        <end position="599"/>
    </location>
</feature>
<keyword evidence="3" id="KW-1133">Transmembrane helix</keyword>
<keyword evidence="6" id="KW-1185">Reference proteome</keyword>